<feature type="compositionally biased region" description="Pro residues" evidence="19">
    <location>
        <begin position="846"/>
        <end position="862"/>
    </location>
</feature>
<evidence type="ECO:0000256" key="7">
    <source>
        <dbReference type="ARBA" id="ARBA00022729"/>
    </source>
</evidence>
<evidence type="ECO:0000256" key="14">
    <source>
        <dbReference type="ARBA" id="ARBA00023157"/>
    </source>
</evidence>
<keyword evidence="25" id="KW-1185">Reference proteome</keyword>
<feature type="domain" description="Gnk2-homologous" evidence="23">
    <location>
        <begin position="1181"/>
        <end position="1293"/>
    </location>
</feature>
<keyword evidence="11" id="KW-0067">ATP-binding</keyword>
<feature type="region of interest" description="Disordered" evidence="19">
    <location>
        <begin position="255"/>
        <end position="279"/>
    </location>
</feature>
<evidence type="ECO:0000256" key="4">
    <source>
        <dbReference type="ARBA" id="ARBA00022553"/>
    </source>
</evidence>
<dbReference type="InterPro" id="IPR001245">
    <property type="entry name" value="Ser-Thr/Tyr_kinase_cat_dom"/>
</dbReference>
<feature type="region of interest" description="Disordered" evidence="19">
    <location>
        <begin position="846"/>
        <end position="889"/>
    </location>
</feature>
<dbReference type="Pfam" id="PF01657">
    <property type="entry name" value="Stress-antifung"/>
    <property type="match status" value="8"/>
</dbReference>
<evidence type="ECO:0000256" key="16">
    <source>
        <dbReference type="ARBA" id="ARBA00023180"/>
    </source>
</evidence>
<dbReference type="PROSITE" id="PS50011">
    <property type="entry name" value="PROTEIN_KINASE_DOM"/>
    <property type="match status" value="4"/>
</dbReference>
<feature type="domain" description="Gnk2-homologous" evidence="23">
    <location>
        <begin position="1713"/>
        <end position="1817"/>
    </location>
</feature>
<evidence type="ECO:0000256" key="3">
    <source>
        <dbReference type="ARBA" id="ARBA00022527"/>
    </source>
</evidence>
<keyword evidence="12 20" id="KW-1133">Transmembrane helix</keyword>
<dbReference type="EC" id="2.7.11.1" evidence="2"/>
<feature type="compositionally biased region" description="Pro residues" evidence="19">
    <location>
        <begin position="255"/>
        <end position="270"/>
    </location>
</feature>
<keyword evidence="6 20" id="KW-0812">Transmembrane</keyword>
<dbReference type="SMART" id="SM00220">
    <property type="entry name" value="S_TKc"/>
    <property type="match status" value="2"/>
</dbReference>
<evidence type="ECO:0000256" key="6">
    <source>
        <dbReference type="ARBA" id="ARBA00022692"/>
    </source>
</evidence>
<evidence type="ECO:0000256" key="2">
    <source>
        <dbReference type="ARBA" id="ARBA00012513"/>
    </source>
</evidence>
<dbReference type="OrthoDB" id="1908162at2759"/>
<keyword evidence="15 24" id="KW-0675">Receptor</keyword>
<evidence type="ECO:0000313" key="25">
    <source>
        <dbReference type="Proteomes" id="UP000283530"/>
    </source>
</evidence>
<dbReference type="STRING" id="337451.A0A443PBY8"/>
<evidence type="ECO:0000256" key="17">
    <source>
        <dbReference type="ARBA" id="ARBA00047899"/>
    </source>
</evidence>
<feature type="chain" id="PRO_5019048757" description="non-specific serine/threonine protein kinase" evidence="21">
    <location>
        <begin position="28"/>
        <end position="2323"/>
    </location>
</feature>
<dbReference type="GO" id="GO:0004674">
    <property type="term" value="F:protein serine/threonine kinase activity"/>
    <property type="evidence" value="ECO:0007669"/>
    <property type="project" value="UniProtKB-KW"/>
</dbReference>
<comment type="catalytic activity">
    <reaction evidence="18">
        <text>L-seryl-[protein] + ATP = O-phospho-L-seryl-[protein] + ADP + H(+)</text>
        <dbReference type="Rhea" id="RHEA:17989"/>
        <dbReference type="Rhea" id="RHEA-COMP:9863"/>
        <dbReference type="Rhea" id="RHEA-COMP:11604"/>
        <dbReference type="ChEBI" id="CHEBI:15378"/>
        <dbReference type="ChEBI" id="CHEBI:29999"/>
        <dbReference type="ChEBI" id="CHEBI:30616"/>
        <dbReference type="ChEBI" id="CHEBI:83421"/>
        <dbReference type="ChEBI" id="CHEBI:456216"/>
        <dbReference type="EC" id="2.7.11.1"/>
    </reaction>
</comment>
<gene>
    <name evidence="24" type="ORF">CKAN_01727000</name>
</gene>
<evidence type="ECO:0000256" key="15">
    <source>
        <dbReference type="ARBA" id="ARBA00023170"/>
    </source>
</evidence>
<feature type="domain" description="Protein kinase" evidence="22">
    <location>
        <begin position="1400"/>
        <end position="1675"/>
    </location>
</feature>
<feature type="transmembrane region" description="Helical" evidence="20">
    <location>
        <begin position="1967"/>
        <end position="1989"/>
    </location>
</feature>
<feature type="domain" description="Gnk2-homologous" evidence="23">
    <location>
        <begin position="626"/>
        <end position="730"/>
    </location>
</feature>
<keyword evidence="7 21" id="KW-0732">Signal</keyword>
<feature type="region of interest" description="Disordered" evidence="19">
    <location>
        <begin position="1297"/>
        <end position="1329"/>
    </location>
</feature>
<dbReference type="PROSITE" id="PS51473">
    <property type="entry name" value="GNK2"/>
    <property type="match status" value="7"/>
</dbReference>
<keyword evidence="5" id="KW-0808">Transferase</keyword>
<dbReference type="PANTHER" id="PTHR27002">
    <property type="entry name" value="RECEPTOR-LIKE SERINE/THREONINE-PROTEIN KINASE SD1-8"/>
    <property type="match status" value="1"/>
</dbReference>
<keyword evidence="10 24" id="KW-0418">Kinase</keyword>
<feature type="domain" description="Protein kinase" evidence="22">
    <location>
        <begin position="2029"/>
        <end position="2304"/>
    </location>
</feature>
<evidence type="ECO:0000259" key="22">
    <source>
        <dbReference type="PROSITE" id="PS50011"/>
    </source>
</evidence>
<keyword evidence="8" id="KW-0677">Repeat</keyword>
<reference evidence="24 25" key="1">
    <citation type="journal article" date="2019" name="Nat. Plants">
        <title>Stout camphor tree genome fills gaps in understanding of flowering plant genome evolution.</title>
        <authorList>
            <person name="Chaw S.M."/>
            <person name="Liu Y.C."/>
            <person name="Wu Y.W."/>
            <person name="Wang H.Y."/>
            <person name="Lin C.I."/>
            <person name="Wu C.S."/>
            <person name="Ke H.M."/>
            <person name="Chang L.Y."/>
            <person name="Hsu C.Y."/>
            <person name="Yang H.T."/>
            <person name="Sudianto E."/>
            <person name="Hsu M.H."/>
            <person name="Wu K.P."/>
            <person name="Wang L.N."/>
            <person name="Leebens-Mack J.H."/>
            <person name="Tsai I.J."/>
        </authorList>
    </citation>
    <scope>NUCLEOTIDE SEQUENCE [LARGE SCALE GENOMIC DNA]</scope>
    <source>
        <strain evidence="25">cv. Chaw 1501</strain>
        <tissue evidence="24">Young leaves</tissue>
    </source>
</reference>
<dbReference type="FunFam" id="1.10.510.10:FF:001697">
    <property type="entry name" value="Uncharacterized protein"/>
    <property type="match status" value="1"/>
</dbReference>
<sequence length="2323" mass="260459">MHFQASKHLKLLLFFILLLHFQNSVTAEEPIFYVCGTSNYTSGSQYETNLNTFLPDLSSNGAIRHDSFYYNNYGDGANTVYGYSQCMSGASEDDCRQCLINSTAEIIRRCPDKTEATIRYYNCTLRYSYQHFFSILNTTTSRTIISMYPVQNVSNVTLFNTQAGGLMNNLTTAAASAESKYATNFTNYDSFYNIYGLAQCTRDLSASNCDICLRRMIENIPSCCNGRTGGNVYSVSCNIRYDMYIFFSLPPPPAPPPPPVAADSPTPTPGSPIIDPTRGTGKKRRLIAIGLTVTIAGLVLLGCCIFHLLCRRRKPQEAGKQQSHHALLNNLGAASTDLLNTDTYGGSQGENQDLPSIDFGTIQHSTNNFSSENKLGQDQIKRAQLTWRIRHNIVNGIARGLLYLHEDSRLKVIHRDLKASNVLLDYEMNPKISDFGLARTFRENQGESNTNKVIGTYGYMAPEYAMDGLFSVKSDVFSFGVLLLEILSGRKNSRPYLAENAQSLLAYAWQLWCDQKVLELIDPILIDSCPMDEVLRFVHIGLLCIQEDARDRPTMSSVVLMLGSKYMTLPRPSEPPLYIRRREITSEESSSNAKTSSNNEFQASKHLKLLLFFILLLHFQSSVITEGPIFSVCGPSNYTSGGEYETNLNTILPSLSSNGVIRRDSFYNTTNGDDPNKIYGFSQCMSAASEDDCRKCLINSTAEIIRRCPNKTEATIRYTNCILRYSDQRFFSALDSRIQWAGYRTQDAPNATLLNAQVGSLMDDLSTTAASEMSKYAVKITSYTNFERLYGMAQCTRDLSESNCYNCLRTMIENIPSCCNGKTGGNVYSVSCNIRYDTYIFFPLPSPPPPPVADDSPTPTPGSPTIDPTQGSRKKKKSQRKSETSYEEETEITLPESVLFNLNALRAATNNFSTDNKLGEGGFGPVYKGKLSDGREIAVKKLSKRSGQGLEELRNEVALVAKLQHRNLVRLWGWCIEEQEKMLVYEYVANTSLDKFLFDVFSFGVLVLEILTGQKNTPLSEDGHTTNLLSYAWKHWNDGTSLEIIDQSIAYPHSTNEILRCLHMGLLCVQDDATQRPTMSSVVLMLNSYSVTFPVPSPPAFFVGQYATNLNTILPTLSSNGVIRRDSFYNTTYGDDTNTVYGYSQCMSAASEDVCRQCLINSTAEIIRRCPNKTEATIRYYNCIFRYSDKRFFSELDTAIRIVTYPLANVSNTSVFNTQLGASATSKYVQNVTSYTDFIDIHGLAQCTRDLLDGDCYSCLRNMINYIPNCCHERSGGNVYSVSCNIRYEIYSFFDPLPPPPPPPPPPAVAASPTPTGESPAMKPTKRTGNRDTSKAIIIIIPIVILLLVLSTMCDWLLIRRKMKKNQRNSETGYEEETEITMDESFSFNLSTLIAATNNFSTDNKLGEGGFGPVYKGKLSDGREIAVKRLSKRSGQGLEELRNEVALVAKLRHRNLVRLWGWCIEEQEKMLVYEYVANTSLDKFLFDPIKRVQLDWERRYKIIVGIARGLLYLHEDSRLRIIHRDLKASNILLDGNMNSKIADFGMARLFSVDQTQDNTSRIAGTYGYMAPEYIMHGQFSIQSDVFSFGVLVLEIVTGRKNLPFSEDEHTTNLLSYAWKHWNEGTSLEIIDQSIAYPHSTNEILRCLHMGLLCVQDDATQRPTMSSVVLMLNSYSVTFPVPSPPAFFLRASEHMQLFLIFILLSHVQSSVIKKGPIFSVCGPSNYTSGGEYETNLNTILPSLSSNGVIRRDSFYNTTYGDDPNKVYGFSQCMSAASEDDCRQCLINSTAEIIRRCPNKTEATIRYYNCILRYSDQRFFSELNTAIRISLYPVQNATNAALFNTKAGGLMNDLTTAAASAASKYAVNFARYDSFQRIYGLAQCTRDLSESNCNNCLIRMMDNIPSCCEGRTGGNVYSVSCNIRYETFIFFALPPPPPPQVAHDFPTPAGGPTINPTQGTGNKDRSKTIIIVISIVVILIILSIICVWLLIRKKTKNQRKSETRHEGETETTISESFSFNSSMLRAATNNFSTKNKLGEGGFGPVYKGKLSDGREIAVKRLARRSGKGLEEMRNEVALVAKLEHRNLVRLLGWCIEEQEKMLVYEYLANTSLNKFLFDPIKRVQLNWERRYKIIVGIARGLLYLHEDSRHCITHRNLKASNILLDGNMNPKIADFGLARLFSVDQTQDNTSRILRTNGYMAPEYVIHGQFSIQSDVFSFGVLVLEIVTGRQNLPFSKDEHLTNLLSYVWKHWNGGTSLEIIDQSIANHHSTNEILRCVHMGLLCVQDDASQRPTMSSVVLMLNSYSMTFPVPSPPAFFVGSNLKG</sequence>
<evidence type="ECO:0000256" key="13">
    <source>
        <dbReference type="ARBA" id="ARBA00023136"/>
    </source>
</evidence>
<keyword evidence="14" id="KW-1015">Disulfide bond</keyword>
<feature type="transmembrane region" description="Helical" evidence="20">
    <location>
        <begin position="286"/>
        <end position="310"/>
    </location>
</feature>
<keyword evidence="13 20" id="KW-0472">Membrane</keyword>
<comment type="catalytic activity">
    <reaction evidence="17">
        <text>L-threonyl-[protein] + ATP = O-phospho-L-threonyl-[protein] + ADP + H(+)</text>
        <dbReference type="Rhea" id="RHEA:46608"/>
        <dbReference type="Rhea" id="RHEA-COMP:11060"/>
        <dbReference type="Rhea" id="RHEA-COMP:11605"/>
        <dbReference type="ChEBI" id="CHEBI:15378"/>
        <dbReference type="ChEBI" id="CHEBI:30013"/>
        <dbReference type="ChEBI" id="CHEBI:30616"/>
        <dbReference type="ChEBI" id="CHEBI:61977"/>
        <dbReference type="ChEBI" id="CHEBI:456216"/>
        <dbReference type="EC" id="2.7.11.1"/>
    </reaction>
</comment>
<dbReference type="FunFam" id="3.30.200.20:FF:000195">
    <property type="entry name" value="G-type lectin S-receptor-like serine/threonine-protein kinase"/>
    <property type="match status" value="2"/>
</dbReference>
<dbReference type="Gene3D" id="3.30.200.20">
    <property type="entry name" value="Phosphorylase Kinase, domain 1"/>
    <property type="match status" value="3"/>
</dbReference>
<evidence type="ECO:0000256" key="21">
    <source>
        <dbReference type="SAM" id="SignalP"/>
    </source>
</evidence>
<feature type="compositionally biased region" description="Pro residues" evidence="19">
    <location>
        <begin position="1297"/>
        <end position="1308"/>
    </location>
</feature>
<feature type="domain" description="Gnk2-homologous" evidence="23">
    <location>
        <begin position="736"/>
        <end position="841"/>
    </location>
</feature>
<dbReference type="SUPFAM" id="SSF56112">
    <property type="entry name" value="Protein kinase-like (PK-like)"/>
    <property type="match status" value="4"/>
</dbReference>
<feature type="signal peptide" evidence="21">
    <location>
        <begin position="1"/>
        <end position="27"/>
    </location>
</feature>
<dbReference type="FunFam" id="3.30.430.20:FF:000002">
    <property type="entry name" value="Cysteine-rich receptor-like protein kinase 10"/>
    <property type="match status" value="3"/>
</dbReference>
<dbReference type="InterPro" id="IPR011009">
    <property type="entry name" value="Kinase-like_dom_sf"/>
</dbReference>
<accession>A0A443PBY8</accession>
<evidence type="ECO:0000256" key="12">
    <source>
        <dbReference type="ARBA" id="ARBA00022989"/>
    </source>
</evidence>
<proteinExistence type="predicted"/>
<dbReference type="PROSITE" id="PS00108">
    <property type="entry name" value="PROTEIN_KINASE_ST"/>
    <property type="match status" value="2"/>
</dbReference>
<evidence type="ECO:0000256" key="5">
    <source>
        <dbReference type="ARBA" id="ARBA00022679"/>
    </source>
</evidence>
<evidence type="ECO:0000256" key="11">
    <source>
        <dbReference type="ARBA" id="ARBA00022840"/>
    </source>
</evidence>
<dbReference type="GO" id="GO:0005524">
    <property type="term" value="F:ATP binding"/>
    <property type="evidence" value="ECO:0007669"/>
    <property type="project" value="UniProtKB-KW"/>
</dbReference>
<dbReference type="Proteomes" id="UP000283530">
    <property type="component" value="Unassembled WGS sequence"/>
</dbReference>
<feature type="transmembrane region" description="Helical" evidence="20">
    <location>
        <begin position="1336"/>
        <end position="1359"/>
    </location>
</feature>
<dbReference type="FunFam" id="3.30.200.20:FF:000142">
    <property type="entry name" value="Cysteine-rich receptor-like protein kinase 10"/>
    <property type="match status" value="1"/>
</dbReference>
<dbReference type="InterPro" id="IPR038408">
    <property type="entry name" value="GNK2_sf"/>
</dbReference>
<organism evidence="24 25">
    <name type="scientific">Cinnamomum micranthum f. kanehirae</name>
    <dbReference type="NCBI Taxonomy" id="337451"/>
    <lineage>
        <taxon>Eukaryota</taxon>
        <taxon>Viridiplantae</taxon>
        <taxon>Streptophyta</taxon>
        <taxon>Embryophyta</taxon>
        <taxon>Tracheophyta</taxon>
        <taxon>Spermatophyta</taxon>
        <taxon>Magnoliopsida</taxon>
        <taxon>Magnoliidae</taxon>
        <taxon>Laurales</taxon>
        <taxon>Lauraceae</taxon>
        <taxon>Cinnamomum</taxon>
    </lineage>
</organism>
<protein>
    <recommendedName>
        <fullName evidence="2">non-specific serine/threonine protein kinase</fullName>
        <ecNumber evidence="2">2.7.11.1</ecNumber>
    </recommendedName>
</protein>
<keyword evidence="9" id="KW-0547">Nucleotide-binding</keyword>
<dbReference type="GO" id="GO:0005886">
    <property type="term" value="C:plasma membrane"/>
    <property type="evidence" value="ECO:0007669"/>
    <property type="project" value="TreeGrafter"/>
</dbReference>
<feature type="domain" description="Protein kinase" evidence="22">
    <location>
        <begin position="217"/>
        <end position="567"/>
    </location>
</feature>
<dbReference type="EMBL" id="QPKB01000007">
    <property type="protein sequence ID" value="RWR88273.1"/>
    <property type="molecule type" value="Genomic_DNA"/>
</dbReference>
<feature type="domain" description="Gnk2-homologous" evidence="23">
    <location>
        <begin position="28"/>
        <end position="132"/>
    </location>
</feature>
<dbReference type="GO" id="GO:0009737">
    <property type="term" value="P:response to abscisic acid"/>
    <property type="evidence" value="ECO:0007669"/>
    <property type="project" value="UniProtKB-ARBA"/>
</dbReference>
<comment type="subcellular location">
    <subcellularLocation>
        <location evidence="1">Membrane</location>
        <topology evidence="1">Single-pass membrane protein</topology>
    </subcellularLocation>
</comment>
<comment type="caution">
    <text evidence="24">The sequence shown here is derived from an EMBL/GenBank/DDBJ whole genome shotgun (WGS) entry which is preliminary data.</text>
</comment>
<dbReference type="Gene3D" id="1.10.510.10">
    <property type="entry name" value="Transferase(Phosphotransferase) domain 1"/>
    <property type="match status" value="4"/>
</dbReference>
<dbReference type="CDD" id="cd23509">
    <property type="entry name" value="Gnk2-like"/>
    <property type="match status" value="8"/>
</dbReference>
<feature type="domain" description="Protein kinase" evidence="22">
    <location>
        <begin position="912"/>
        <end position="1193"/>
    </location>
</feature>
<dbReference type="InterPro" id="IPR000719">
    <property type="entry name" value="Prot_kinase_dom"/>
</dbReference>
<evidence type="ECO:0000256" key="19">
    <source>
        <dbReference type="SAM" id="MobiDB-lite"/>
    </source>
</evidence>
<dbReference type="Pfam" id="PF07714">
    <property type="entry name" value="PK_Tyr_Ser-Thr"/>
    <property type="match status" value="4"/>
</dbReference>
<evidence type="ECO:0000259" key="23">
    <source>
        <dbReference type="PROSITE" id="PS51473"/>
    </source>
</evidence>
<evidence type="ECO:0000313" key="24">
    <source>
        <dbReference type="EMBL" id="RWR88273.1"/>
    </source>
</evidence>
<evidence type="ECO:0000256" key="8">
    <source>
        <dbReference type="ARBA" id="ARBA00022737"/>
    </source>
</evidence>
<dbReference type="FunFam" id="1.10.510.10:FF:000343">
    <property type="entry name" value="Cysteine-rich receptor-like protein kinase 28"/>
    <property type="match status" value="2"/>
</dbReference>
<feature type="domain" description="Gnk2-homologous" evidence="23">
    <location>
        <begin position="1823"/>
        <end position="1928"/>
    </location>
</feature>
<evidence type="ECO:0000256" key="20">
    <source>
        <dbReference type="SAM" id="Phobius"/>
    </source>
</evidence>
<dbReference type="PANTHER" id="PTHR27002:SF1040">
    <property type="entry name" value="OS07G0538400 PROTEIN"/>
    <property type="match status" value="1"/>
</dbReference>
<dbReference type="InterPro" id="IPR002902">
    <property type="entry name" value="GNK2"/>
</dbReference>
<evidence type="ECO:0000256" key="10">
    <source>
        <dbReference type="ARBA" id="ARBA00022777"/>
    </source>
</evidence>
<keyword evidence="3" id="KW-0723">Serine/threonine-protein kinase</keyword>
<evidence type="ECO:0000256" key="1">
    <source>
        <dbReference type="ARBA" id="ARBA00004167"/>
    </source>
</evidence>
<dbReference type="Gene3D" id="3.30.430.20">
    <property type="entry name" value="Gnk2 domain, C-X8-C-X2-C motif"/>
    <property type="match status" value="8"/>
</dbReference>
<keyword evidence="16" id="KW-0325">Glycoprotein</keyword>
<dbReference type="CDD" id="cd14066">
    <property type="entry name" value="STKc_IRAK"/>
    <property type="match status" value="2"/>
</dbReference>
<name>A0A443PBY8_9MAGN</name>
<feature type="domain" description="Gnk2-homologous" evidence="23">
    <location>
        <begin position="141"/>
        <end position="246"/>
    </location>
</feature>
<evidence type="ECO:0000256" key="9">
    <source>
        <dbReference type="ARBA" id="ARBA00022741"/>
    </source>
</evidence>
<keyword evidence="4" id="KW-0597">Phosphoprotein</keyword>
<dbReference type="InterPro" id="IPR008271">
    <property type="entry name" value="Ser/Thr_kinase_AS"/>
</dbReference>
<evidence type="ECO:0000256" key="18">
    <source>
        <dbReference type="ARBA" id="ARBA00048679"/>
    </source>
</evidence>